<proteinExistence type="predicted"/>
<gene>
    <name evidence="1" type="ORF">UPYG_G00060850</name>
</gene>
<keyword evidence="2" id="KW-1185">Reference proteome</keyword>
<comment type="caution">
    <text evidence="1">The sequence shown here is derived from an EMBL/GenBank/DDBJ whole genome shotgun (WGS) entry which is preliminary data.</text>
</comment>
<evidence type="ECO:0000313" key="1">
    <source>
        <dbReference type="EMBL" id="KAL1005575.1"/>
    </source>
</evidence>
<dbReference type="Proteomes" id="UP001557470">
    <property type="component" value="Unassembled WGS sequence"/>
</dbReference>
<protein>
    <submittedName>
        <fullName evidence="1">Uncharacterized protein</fullName>
    </submittedName>
</protein>
<dbReference type="AlphaFoldDB" id="A0ABD0XPB3"/>
<organism evidence="1 2">
    <name type="scientific">Umbra pygmaea</name>
    <name type="common">Eastern mudminnow</name>
    <dbReference type="NCBI Taxonomy" id="75934"/>
    <lineage>
        <taxon>Eukaryota</taxon>
        <taxon>Metazoa</taxon>
        <taxon>Chordata</taxon>
        <taxon>Craniata</taxon>
        <taxon>Vertebrata</taxon>
        <taxon>Euteleostomi</taxon>
        <taxon>Actinopterygii</taxon>
        <taxon>Neopterygii</taxon>
        <taxon>Teleostei</taxon>
        <taxon>Protacanthopterygii</taxon>
        <taxon>Esociformes</taxon>
        <taxon>Umbridae</taxon>
        <taxon>Umbra</taxon>
    </lineage>
</organism>
<evidence type="ECO:0000313" key="2">
    <source>
        <dbReference type="Proteomes" id="UP001557470"/>
    </source>
</evidence>
<sequence>MGECGKTIPEYFKSRPKDQNMKDVLSQAENLEIADLVIKLLLAHFNESESGLILHADVSATAADVEKMPHLPASPRLILCGRAENCTERWMITLESRVVLSRGGMWHLEFIQRRFVGINPERGSKTCRGKVVSKKTGKLVSKKSATVNPKVASLLKNLIDFEWNFV</sequence>
<reference evidence="1 2" key="1">
    <citation type="submission" date="2024-06" db="EMBL/GenBank/DDBJ databases">
        <authorList>
            <person name="Pan Q."/>
            <person name="Wen M."/>
            <person name="Jouanno E."/>
            <person name="Zahm M."/>
            <person name="Klopp C."/>
            <person name="Cabau C."/>
            <person name="Louis A."/>
            <person name="Berthelot C."/>
            <person name="Parey E."/>
            <person name="Roest Crollius H."/>
            <person name="Montfort J."/>
            <person name="Robinson-Rechavi M."/>
            <person name="Bouchez O."/>
            <person name="Lampietro C."/>
            <person name="Lopez Roques C."/>
            <person name="Donnadieu C."/>
            <person name="Postlethwait J."/>
            <person name="Bobe J."/>
            <person name="Verreycken H."/>
            <person name="Guiguen Y."/>
        </authorList>
    </citation>
    <scope>NUCLEOTIDE SEQUENCE [LARGE SCALE GENOMIC DNA]</scope>
    <source>
        <strain evidence="1">Up_M1</strain>
        <tissue evidence="1">Testis</tissue>
    </source>
</reference>
<accession>A0ABD0XPB3</accession>
<name>A0ABD0XPB3_UMBPY</name>
<dbReference type="EMBL" id="JAGEUA010000002">
    <property type="protein sequence ID" value="KAL1005575.1"/>
    <property type="molecule type" value="Genomic_DNA"/>
</dbReference>